<protein>
    <submittedName>
        <fullName evidence="2">Nuclear transport factor 2 family protein</fullName>
    </submittedName>
</protein>
<reference evidence="2 3" key="1">
    <citation type="submission" date="2022-04" db="EMBL/GenBank/DDBJ databases">
        <title>Genome draft of Actinomadura sp. ATCC 31491.</title>
        <authorList>
            <person name="Shi X."/>
            <person name="Du Y."/>
        </authorList>
    </citation>
    <scope>NUCLEOTIDE SEQUENCE [LARGE SCALE GENOMIC DNA]</scope>
    <source>
        <strain evidence="2 3">ATCC 31491</strain>
    </source>
</reference>
<dbReference type="Pfam" id="PF13474">
    <property type="entry name" value="SnoaL_3"/>
    <property type="match status" value="1"/>
</dbReference>
<dbReference type="Proteomes" id="UP001317259">
    <property type="component" value="Unassembled WGS sequence"/>
</dbReference>
<sequence length="148" mass="16181">MSVDTAAIETTNQEFYTAIESGDLDKMTEIWAEDTADDQVSCVHPGWALLTGRSEVLRSWALIMANTTYIQFVLTDVNTTVLGDVAVLTCVENILTAGDEGEASFAAGKVVASNVYLRTPQGWRLWMHHGSPVLQGDDDEEEDGELEP</sequence>
<keyword evidence="3" id="KW-1185">Reference proteome</keyword>
<dbReference type="EMBL" id="JAKRKC020000001">
    <property type="protein sequence ID" value="MCK2213969.1"/>
    <property type="molecule type" value="Genomic_DNA"/>
</dbReference>
<dbReference type="PANTHER" id="PTHR34957">
    <property type="entry name" value="NUCLEAR TRANSPORT FACTOR 2 (NTF2) FAMILY PROTEIN"/>
    <property type="match status" value="1"/>
</dbReference>
<organism evidence="2 3">
    <name type="scientific">Actinomadura luzonensis</name>
    <dbReference type="NCBI Taxonomy" id="2805427"/>
    <lineage>
        <taxon>Bacteria</taxon>
        <taxon>Bacillati</taxon>
        <taxon>Actinomycetota</taxon>
        <taxon>Actinomycetes</taxon>
        <taxon>Streptosporangiales</taxon>
        <taxon>Thermomonosporaceae</taxon>
        <taxon>Actinomadura</taxon>
    </lineage>
</organism>
<name>A0ABT0FNP6_9ACTN</name>
<dbReference type="SUPFAM" id="SSF54427">
    <property type="entry name" value="NTF2-like"/>
    <property type="match status" value="1"/>
</dbReference>
<dbReference type="RefSeq" id="WP_242372159.1">
    <property type="nucleotide sequence ID" value="NZ_JAKRKC020000001.1"/>
</dbReference>
<evidence type="ECO:0000313" key="3">
    <source>
        <dbReference type="Proteomes" id="UP001317259"/>
    </source>
</evidence>
<evidence type="ECO:0000313" key="2">
    <source>
        <dbReference type="EMBL" id="MCK2213969.1"/>
    </source>
</evidence>
<dbReference type="Gene3D" id="3.10.450.50">
    <property type="match status" value="1"/>
</dbReference>
<dbReference type="PANTHER" id="PTHR34957:SF1">
    <property type="entry name" value="NUCLEAR TRANSPORT FACTOR 2 (NTF2) FAMILY PROTEIN"/>
    <property type="match status" value="1"/>
</dbReference>
<dbReference type="InterPro" id="IPR032710">
    <property type="entry name" value="NTF2-like_dom_sf"/>
</dbReference>
<feature type="domain" description="SnoaL-like" evidence="1">
    <location>
        <begin position="8"/>
        <end position="133"/>
    </location>
</feature>
<evidence type="ECO:0000259" key="1">
    <source>
        <dbReference type="Pfam" id="PF13474"/>
    </source>
</evidence>
<accession>A0ABT0FNP6</accession>
<comment type="caution">
    <text evidence="2">The sequence shown here is derived from an EMBL/GenBank/DDBJ whole genome shotgun (WGS) entry which is preliminary data.</text>
</comment>
<gene>
    <name evidence="2" type="ORF">MF672_009220</name>
</gene>
<dbReference type="InterPro" id="IPR037401">
    <property type="entry name" value="SnoaL-like"/>
</dbReference>
<proteinExistence type="predicted"/>